<protein>
    <recommendedName>
        <fullName evidence="2">UPF0301 protein OM33_13740</fullName>
    </recommendedName>
</protein>
<dbReference type="eggNOG" id="COG1678">
    <property type="taxonomic scope" value="Bacteria"/>
</dbReference>
<dbReference type="InterPro" id="IPR003774">
    <property type="entry name" value="AlgH-like"/>
</dbReference>
<dbReference type="Gene3D" id="3.40.1740.10">
    <property type="entry name" value="VC0467-like"/>
    <property type="match status" value="1"/>
</dbReference>
<evidence type="ECO:0000256" key="1">
    <source>
        <dbReference type="ARBA" id="ARBA00009600"/>
    </source>
</evidence>
<dbReference type="GO" id="GO:0005829">
    <property type="term" value="C:cytosol"/>
    <property type="evidence" value="ECO:0007669"/>
    <property type="project" value="TreeGrafter"/>
</dbReference>
<name>A0A0A7EJ23_9GAMM</name>
<dbReference type="HOGENOM" id="CLU_057596_1_0_6"/>
<gene>
    <name evidence="3" type="ORF">OM33_13740</name>
</gene>
<dbReference type="OrthoDB" id="9807486at2"/>
<evidence type="ECO:0000313" key="3">
    <source>
        <dbReference type="EMBL" id="AIY66056.1"/>
    </source>
</evidence>
<dbReference type="Pfam" id="PF02622">
    <property type="entry name" value="DUF179"/>
    <property type="match status" value="1"/>
</dbReference>
<evidence type="ECO:0000313" key="4">
    <source>
        <dbReference type="Proteomes" id="UP000030341"/>
    </source>
</evidence>
<reference evidence="3 4" key="1">
    <citation type="submission" date="2014-11" db="EMBL/GenBank/DDBJ databases">
        <title>Complete Genome Sequence of Pseudoalteromonas sp. Strain OCN003 Isolated from Kaneohe Bay, Oahu, Hawaii.</title>
        <authorList>
            <person name="Beurmann S."/>
            <person name="Videau P."/>
            <person name="Ushijima B."/>
            <person name="Smith A.M."/>
            <person name="Aeby G.S."/>
            <person name="Callahan S.M."/>
            <person name="Belcaid M."/>
        </authorList>
    </citation>
    <scope>NUCLEOTIDE SEQUENCE [LARGE SCALE GENOMIC DNA]</scope>
    <source>
        <strain evidence="3 4">OCN003</strain>
    </source>
</reference>
<dbReference type="PANTHER" id="PTHR30327:SF1">
    <property type="entry name" value="UPF0301 PROTEIN YQGE"/>
    <property type="match status" value="1"/>
</dbReference>
<dbReference type="NCBIfam" id="NF001266">
    <property type="entry name" value="PRK00228.1-1"/>
    <property type="match status" value="1"/>
</dbReference>
<dbReference type="KEGG" id="pseo:OM33_13740"/>
<sequence>MSKQTESLQNTFLVAMPNMPDPRFKHSVTYICEHNQDGAMGLVINQPTNLTVGELLDQIDIENNKMASNSSVAVMSGGPVHTDRGFVLHSSKPGYSSSSAISSEIMITTSKDVLHELTSYDAPDNFLITLGYAGWDPGQLEQELIENTWLTVPADPDIIFNTPAHLRWQKAIESLGIDINKLSLYSGHA</sequence>
<dbReference type="HAMAP" id="MF_00758">
    <property type="entry name" value="UPF0301"/>
    <property type="match status" value="1"/>
</dbReference>
<dbReference type="STRING" id="1348114.OM33_13740"/>
<accession>A0A0A7EJ23</accession>
<proteinExistence type="inferred from homology"/>
<dbReference type="Proteomes" id="UP000030341">
    <property type="component" value="Chromosome 1"/>
</dbReference>
<keyword evidence="4" id="KW-1185">Reference proteome</keyword>
<dbReference type="AlphaFoldDB" id="A0A0A7EJ23"/>
<evidence type="ECO:0000256" key="2">
    <source>
        <dbReference type="HAMAP-Rule" id="MF_00758"/>
    </source>
</evidence>
<dbReference type="SUPFAM" id="SSF143456">
    <property type="entry name" value="VC0467-like"/>
    <property type="match status" value="1"/>
</dbReference>
<dbReference type="PANTHER" id="PTHR30327">
    <property type="entry name" value="UNCHARACTERIZED PROTEIN YQGE"/>
    <property type="match status" value="1"/>
</dbReference>
<dbReference type="EMBL" id="CP009888">
    <property type="protein sequence ID" value="AIY66056.1"/>
    <property type="molecule type" value="Genomic_DNA"/>
</dbReference>
<comment type="similarity">
    <text evidence="1 2">Belongs to the UPF0301 (AlgH) family.</text>
</comment>
<organism evidence="3 4">
    <name type="scientific">Pseudoalteromonas piratica</name>
    <dbReference type="NCBI Taxonomy" id="1348114"/>
    <lineage>
        <taxon>Bacteria</taxon>
        <taxon>Pseudomonadati</taxon>
        <taxon>Pseudomonadota</taxon>
        <taxon>Gammaproteobacteria</taxon>
        <taxon>Alteromonadales</taxon>
        <taxon>Pseudoalteromonadaceae</taxon>
        <taxon>Pseudoalteromonas</taxon>
    </lineage>
</organism>
<dbReference type="RefSeq" id="WP_038642513.1">
    <property type="nucleotide sequence ID" value="NZ_CP009888.1"/>
</dbReference>